<gene>
    <name evidence="1" type="ORF">AS026_22230</name>
</gene>
<evidence type="ECO:0000313" key="2">
    <source>
        <dbReference type="Proteomes" id="UP000068164"/>
    </source>
</evidence>
<evidence type="ECO:0000313" key="1">
    <source>
        <dbReference type="EMBL" id="KWV41894.1"/>
    </source>
</evidence>
<sequence length="310" mass="34773">MTDDPEPRLDDYPLDEIDIEAINAFHLGRNLFSVSVQLSDKNDEAGRSFLLRMSLDDQIRQEVLLDIDDLILSHVSLSEKEHIALQVGGTTHHIRNGTIATGEGPEAFTNKLWHLDQRTAYLYGDEGTVCLAQGTQWVPIETRTSAFLRAMHGPTLKLIHVAGDQGTLLRLDGTRWRPVPLGFNHSISALQVARDGSVYLGCENGFCARYADEELTEIAGPGTQICSICEFAGNRYWGDDEYGLYVQKGMKLVPFRSLGFVYAMHATDDYLVAVGWKEVFTFNGKAWSGIEFGYDGNLFVRRIDMTREFI</sequence>
<dbReference type="RefSeq" id="WP_025659196.1">
    <property type="nucleotide sequence ID" value="NZ_LNCD01000138.1"/>
</dbReference>
<accession>A0A109J3Z6</accession>
<dbReference type="OrthoDB" id="8378427at2"/>
<proteinExistence type="predicted"/>
<comment type="caution">
    <text evidence="1">The sequence shown here is derived from an EMBL/GenBank/DDBJ whole genome shotgun (WGS) entry which is preliminary data.</text>
</comment>
<keyword evidence="2" id="KW-1185">Reference proteome</keyword>
<protein>
    <submittedName>
        <fullName evidence="1">Uncharacterized protein</fullName>
    </submittedName>
</protein>
<dbReference type="EMBL" id="LNCD01000138">
    <property type="protein sequence ID" value="KWV41894.1"/>
    <property type="molecule type" value="Genomic_DNA"/>
</dbReference>
<dbReference type="Proteomes" id="UP000068164">
    <property type="component" value="Unassembled WGS sequence"/>
</dbReference>
<reference evidence="1 2" key="1">
    <citation type="submission" date="2015-11" db="EMBL/GenBank/DDBJ databases">
        <title>Draft Genome Sequence of the Strain BR 10423 (Rhizobium sp.) isolated from nodules of Mimosa pudica.</title>
        <authorList>
            <person name="Barauna A.C."/>
            <person name="Zilli J.E."/>
            <person name="Simoes-Araujo J.L."/>
            <person name="Reis V.M."/>
            <person name="James E.K."/>
            <person name="Reis F.B.Jr."/>
            <person name="Rouws L.F."/>
            <person name="Passos S.R."/>
            <person name="Gois S.R."/>
        </authorList>
    </citation>
    <scope>NUCLEOTIDE SEQUENCE [LARGE SCALE GENOMIC DNA]</scope>
    <source>
        <strain evidence="1 2">BR10423</strain>
    </source>
</reference>
<organism evidence="1 2">
    <name type="scientific">Rhizobium altiplani</name>
    <dbReference type="NCBI Taxonomy" id="1864509"/>
    <lineage>
        <taxon>Bacteria</taxon>
        <taxon>Pseudomonadati</taxon>
        <taxon>Pseudomonadota</taxon>
        <taxon>Alphaproteobacteria</taxon>
        <taxon>Hyphomicrobiales</taxon>
        <taxon>Rhizobiaceae</taxon>
        <taxon>Rhizobium/Agrobacterium group</taxon>
        <taxon>Rhizobium</taxon>
    </lineage>
</organism>
<dbReference type="AlphaFoldDB" id="A0A109J3Z6"/>
<dbReference type="SUPFAM" id="SSF63829">
    <property type="entry name" value="Calcium-dependent phosphotriesterase"/>
    <property type="match status" value="1"/>
</dbReference>
<name>A0A109J3Z6_9HYPH</name>